<evidence type="ECO:0000256" key="13">
    <source>
        <dbReference type="ARBA" id="ARBA00023136"/>
    </source>
</evidence>
<comment type="caution">
    <text evidence="23">The sequence shown here is derived from an EMBL/GenBank/DDBJ whole genome shotgun (WGS) entry which is preliminary data.</text>
</comment>
<feature type="transmembrane region" description="Helical" evidence="20">
    <location>
        <begin position="982"/>
        <end position="1006"/>
    </location>
</feature>
<evidence type="ECO:0000256" key="17">
    <source>
        <dbReference type="ARBA" id="ARBA00030590"/>
    </source>
</evidence>
<dbReference type="GO" id="GO:0046983">
    <property type="term" value="F:protein dimerization activity"/>
    <property type="evidence" value="ECO:0007669"/>
    <property type="project" value="InterPro"/>
</dbReference>
<evidence type="ECO:0000256" key="10">
    <source>
        <dbReference type="ARBA" id="ARBA00022737"/>
    </source>
</evidence>
<evidence type="ECO:0000256" key="12">
    <source>
        <dbReference type="ARBA" id="ARBA00022989"/>
    </source>
</evidence>
<feature type="domain" description="Ig-like" evidence="21">
    <location>
        <begin position="563"/>
        <end position="662"/>
    </location>
</feature>
<keyword evidence="7" id="KW-0597">Phosphoprotein</keyword>
<keyword evidence="15" id="KW-0325">Glycoprotein</keyword>
<evidence type="ECO:0000256" key="14">
    <source>
        <dbReference type="ARBA" id="ARBA00023157"/>
    </source>
</evidence>
<evidence type="ECO:0000256" key="2">
    <source>
        <dbReference type="ARBA" id="ARBA00004435"/>
    </source>
</evidence>
<dbReference type="GO" id="GO:0050892">
    <property type="term" value="P:intestinal absorption"/>
    <property type="evidence" value="ECO:0007669"/>
    <property type="project" value="TreeGrafter"/>
</dbReference>
<organism evidence="23 24">
    <name type="scientific">Anabarilius grahami</name>
    <name type="common">Kanglang fish</name>
    <name type="synonym">Barilius grahami</name>
    <dbReference type="NCBI Taxonomy" id="495550"/>
    <lineage>
        <taxon>Eukaryota</taxon>
        <taxon>Metazoa</taxon>
        <taxon>Chordata</taxon>
        <taxon>Craniata</taxon>
        <taxon>Vertebrata</taxon>
        <taxon>Euteleostomi</taxon>
        <taxon>Actinopterygii</taxon>
        <taxon>Neopterygii</taxon>
        <taxon>Teleostei</taxon>
        <taxon>Ostariophysi</taxon>
        <taxon>Cypriniformes</taxon>
        <taxon>Xenocyprididae</taxon>
        <taxon>Xenocypridinae</taxon>
        <taxon>Xenocypridinae incertae sedis</taxon>
        <taxon>Anabarilius</taxon>
    </lineage>
</organism>
<evidence type="ECO:0000256" key="11">
    <source>
        <dbReference type="ARBA" id="ARBA00022949"/>
    </source>
</evidence>
<evidence type="ECO:0000256" key="16">
    <source>
        <dbReference type="ARBA" id="ARBA00023319"/>
    </source>
</evidence>
<evidence type="ECO:0000256" key="6">
    <source>
        <dbReference type="ARBA" id="ARBA00022475"/>
    </source>
</evidence>
<protein>
    <recommendedName>
        <fullName evidence="4">Junctional adhesion molecule A</fullName>
    </recommendedName>
    <alternativeName>
        <fullName evidence="17">Junctional adhesion molecule 1</fullName>
    </alternativeName>
</protein>
<dbReference type="PANTHER" id="PTHR45113:SF1">
    <property type="entry name" value="JUNCTIONAL ADHESION MOLECULE A"/>
    <property type="match status" value="1"/>
</dbReference>
<dbReference type="InterPro" id="IPR003598">
    <property type="entry name" value="Ig_sub2"/>
</dbReference>
<dbReference type="InterPro" id="IPR013106">
    <property type="entry name" value="Ig_V-set"/>
</dbReference>
<dbReference type="InterPro" id="IPR036638">
    <property type="entry name" value="HLH_DNA-bd_sf"/>
</dbReference>
<dbReference type="EMBL" id="RJVU01073043">
    <property type="protein sequence ID" value="ROI27774.1"/>
    <property type="molecule type" value="Genomic_DNA"/>
</dbReference>
<dbReference type="Gene3D" id="2.60.40.10">
    <property type="entry name" value="Immunoglobulins"/>
    <property type="match status" value="5"/>
</dbReference>
<keyword evidence="12 20" id="KW-1133">Transmembrane helix</keyword>
<evidence type="ECO:0000256" key="9">
    <source>
        <dbReference type="ARBA" id="ARBA00022729"/>
    </source>
</evidence>
<dbReference type="InterPro" id="IPR011598">
    <property type="entry name" value="bHLH_dom"/>
</dbReference>
<accession>A0A3N0XJD6</accession>
<sequence>MQDPVTAVIIRLRRSCGFLSSISISIDSHLLGDECLDLQDEETARIYRLGACLSRMMGVATATNPYQKPGFLDFDSWFWNTPRGPQMYSCLTYIERNLRVDCEFPETHKIPGPFCEFKQDGRLMGSTYPNTPVHMIPPIETRRRANVSLVSPNICRLTWMPMSDDRAYTYTCRVYQGNTWKENSMAFHQMITEGVAFNNGPTAPASESRKDKVPLCNMQMCTVVKMMCYTAFATLFLLGVATGQTSLQITSCVTKEQNLEMYCKFTPASGSSLPKICYYVTESKLIASTNSSSIPDSTFKNRANVSIVDNTCKLLLKGFSEDKPKNYTCFIKQTASPMSVSATVEKSVDETAEDPLTITTIQPAGAFSTDQQIKYHLFKTEGTGGQVTYRVIHLADGQVEGQADGAAAVSVVTGFPTATQAATPPITQAVISQSESLEGETSETQYYYPATISDTTAGTMVTNLHTADSVLSQPTPTVERRRRDKINNWIVQLSKTIPDCNVDATKNGQSKGGILSKACDYIQELRQSNARLEEELNTVDRLRMDNQLLKQEDYCGGVSGLHASFTVSISYPLITVKENEGADLKCSYTADFGATPRVEWKFKDLKGYQFFIYFNSMLTAEYESRITVYNGGLRFDKVTRADTGDYDCEVSGNGGYDEKTIKLMVLVPPSKPVSRIPSSVTTGSNALLTCFDNVGSPPPTYKWYKDNTPLPDDPSKFPTFKNLTYKMNVFNGNLEFPSVSKLDIGSYFCEAGNGEGVTQRGDAVQMEVRLHAAFTVSVPNPSVKVKENEGVDLKCSYTADFGATPRVEWKFKDLKGSQSFIYFDNKPTAQYANRITLYNGGLRFEKVTRADTGDYDCEVSGNGGYDEKTIKLTVLVPPSKPVSRIPSSVTTGSNALLTCFDNVGSPPPTYKWYKDNTPLPDDPSKFPTFKNLTYKMNVFNGNLEFPSVSKLDIGSYFCEANNGEGAPQRSDAVRMDVRDLNVGGIVAGVIVALLAVGLILFALWFATKKGYMPKMKER</sequence>
<feature type="domain" description="Ig-like" evidence="21">
    <location>
        <begin position="877"/>
        <end position="974"/>
    </location>
</feature>
<dbReference type="InterPro" id="IPR013783">
    <property type="entry name" value="Ig-like_fold"/>
</dbReference>
<dbReference type="InterPro" id="IPR042456">
    <property type="entry name" value="F11R"/>
</dbReference>
<evidence type="ECO:0000256" key="3">
    <source>
        <dbReference type="ARBA" id="ARBA00008637"/>
    </source>
</evidence>
<dbReference type="GO" id="GO:0005886">
    <property type="term" value="C:plasma membrane"/>
    <property type="evidence" value="ECO:0007669"/>
    <property type="project" value="UniProtKB-SubCell"/>
</dbReference>
<dbReference type="FunFam" id="2.60.40.10:FF:000342">
    <property type="entry name" value="Junctional adhesion molecule A"/>
    <property type="match status" value="2"/>
</dbReference>
<name>A0A3N0XJD6_ANAGA</name>
<reference evidence="23 24" key="1">
    <citation type="submission" date="2018-10" db="EMBL/GenBank/DDBJ databases">
        <title>Genome assembly for a Yunnan-Guizhou Plateau 3E fish, Anabarilius grahami (Regan), and its evolutionary and genetic applications.</title>
        <authorList>
            <person name="Jiang W."/>
        </authorList>
    </citation>
    <scope>NUCLEOTIDE SEQUENCE [LARGE SCALE GENOMIC DNA]</scope>
    <source>
        <strain evidence="23">AG-KIZ</strain>
        <tissue evidence="23">Muscle</tissue>
    </source>
</reference>
<feature type="coiled-coil region" evidence="19">
    <location>
        <begin position="515"/>
        <end position="552"/>
    </location>
</feature>
<dbReference type="Pfam" id="PF00010">
    <property type="entry name" value="HLH"/>
    <property type="match status" value="1"/>
</dbReference>
<keyword evidence="9" id="KW-0732">Signal</keyword>
<dbReference type="InterPro" id="IPR003599">
    <property type="entry name" value="Ig_sub"/>
</dbReference>
<keyword evidence="5" id="KW-0796">Tight junction</keyword>
<dbReference type="SMART" id="SM00353">
    <property type="entry name" value="HLH"/>
    <property type="match status" value="1"/>
</dbReference>
<dbReference type="SMART" id="SM00409">
    <property type="entry name" value="IG"/>
    <property type="match status" value="4"/>
</dbReference>
<dbReference type="Pfam" id="PF07686">
    <property type="entry name" value="V-set"/>
    <property type="match status" value="2"/>
</dbReference>
<dbReference type="PROSITE" id="PS50888">
    <property type="entry name" value="BHLH"/>
    <property type="match status" value="1"/>
</dbReference>
<dbReference type="Gene3D" id="4.10.280.10">
    <property type="entry name" value="Helix-loop-helix DNA-binding domain"/>
    <property type="match status" value="1"/>
</dbReference>
<keyword evidence="19" id="KW-0175">Coiled coil</keyword>
<dbReference type="Pfam" id="PF13927">
    <property type="entry name" value="Ig_3"/>
    <property type="match status" value="2"/>
</dbReference>
<comment type="subcellular location">
    <subcellularLocation>
        <location evidence="2">Cell junction</location>
        <location evidence="2">Tight junction</location>
    </subcellularLocation>
    <subcellularLocation>
        <location evidence="1">Cell membrane</location>
        <topology evidence="1">Single-pass type I membrane protein</topology>
    </subcellularLocation>
</comment>
<dbReference type="SMART" id="SM00408">
    <property type="entry name" value="IGc2"/>
    <property type="match status" value="4"/>
</dbReference>
<keyword evidence="14" id="KW-1015">Disulfide bond</keyword>
<keyword evidence="6" id="KW-1003">Cell membrane</keyword>
<dbReference type="InterPro" id="IPR007110">
    <property type="entry name" value="Ig-like_dom"/>
</dbReference>
<dbReference type="SUPFAM" id="SSF47459">
    <property type="entry name" value="HLH, helix-loop-helix DNA-binding domain"/>
    <property type="match status" value="1"/>
</dbReference>
<dbReference type="SUPFAM" id="SSF48726">
    <property type="entry name" value="Immunoglobulin"/>
    <property type="match status" value="4"/>
</dbReference>
<evidence type="ECO:0000259" key="21">
    <source>
        <dbReference type="PROSITE" id="PS50835"/>
    </source>
</evidence>
<evidence type="ECO:0000256" key="15">
    <source>
        <dbReference type="ARBA" id="ARBA00023180"/>
    </source>
</evidence>
<dbReference type="GO" id="GO:0090557">
    <property type="term" value="P:establishment of endothelial intestinal barrier"/>
    <property type="evidence" value="ECO:0007669"/>
    <property type="project" value="TreeGrafter"/>
</dbReference>
<dbReference type="AlphaFoldDB" id="A0A3N0XJD6"/>
<proteinExistence type="inferred from homology"/>
<keyword evidence="16" id="KW-0393">Immunoglobulin domain</keyword>
<dbReference type="CDD" id="cd18924">
    <property type="entry name" value="bHLHzip_USF1"/>
    <property type="match status" value="1"/>
</dbReference>
<evidence type="ECO:0000256" key="7">
    <source>
        <dbReference type="ARBA" id="ARBA00022553"/>
    </source>
</evidence>
<dbReference type="Proteomes" id="UP000281406">
    <property type="component" value="Unassembled WGS sequence"/>
</dbReference>
<evidence type="ECO:0000313" key="23">
    <source>
        <dbReference type="EMBL" id="ROI27774.1"/>
    </source>
</evidence>
<evidence type="ECO:0000256" key="5">
    <source>
        <dbReference type="ARBA" id="ARBA00022427"/>
    </source>
</evidence>
<feature type="domain" description="BHLH" evidence="22">
    <location>
        <begin position="470"/>
        <end position="525"/>
    </location>
</feature>
<feature type="domain" description="Ig-like" evidence="21">
    <location>
        <begin position="772"/>
        <end position="873"/>
    </location>
</feature>
<dbReference type="GO" id="GO:0005923">
    <property type="term" value="C:bicellular tight junction"/>
    <property type="evidence" value="ECO:0007669"/>
    <property type="project" value="UniProtKB-SubCell"/>
</dbReference>
<dbReference type="PROSITE" id="PS50835">
    <property type="entry name" value="IG_LIKE"/>
    <property type="match status" value="4"/>
</dbReference>
<comment type="similarity">
    <text evidence="3">Belongs to the immunoglobulin superfamily.</text>
</comment>
<dbReference type="GO" id="GO:0007155">
    <property type="term" value="P:cell adhesion"/>
    <property type="evidence" value="ECO:0007669"/>
    <property type="project" value="InterPro"/>
</dbReference>
<gene>
    <name evidence="23" type="ORF">DPX16_23096</name>
</gene>
<keyword evidence="13 20" id="KW-0472">Membrane</keyword>
<evidence type="ECO:0000256" key="1">
    <source>
        <dbReference type="ARBA" id="ARBA00004251"/>
    </source>
</evidence>
<keyword evidence="11" id="KW-0965">Cell junction</keyword>
<keyword evidence="10" id="KW-0677">Repeat</keyword>
<dbReference type="PANTHER" id="PTHR45113">
    <property type="entry name" value="JUNCTIONAL ADHESION MOLECULE A"/>
    <property type="match status" value="1"/>
</dbReference>
<evidence type="ECO:0000256" key="8">
    <source>
        <dbReference type="ARBA" id="ARBA00022692"/>
    </source>
</evidence>
<evidence type="ECO:0000259" key="22">
    <source>
        <dbReference type="PROSITE" id="PS50888"/>
    </source>
</evidence>
<evidence type="ECO:0000313" key="24">
    <source>
        <dbReference type="Proteomes" id="UP000281406"/>
    </source>
</evidence>
<comment type="subunit">
    <text evidence="18">Interacts with the ninth PDZ domain of MPDZ. Interacts with the first PDZ domain of PARD3. The association between PARD3 and PARD6B probably disrupts this interaction. Interacts with ITGAL (via I-domain). Interacts with CD151.</text>
</comment>
<evidence type="ECO:0000256" key="18">
    <source>
        <dbReference type="ARBA" id="ARBA00046718"/>
    </source>
</evidence>
<evidence type="ECO:0000256" key="20">
    <source>
        <dbReference type="SAM" id="Phobius"/>
    </source>
</evidence>
<dbReference type="InterPro" id="IPR036179">
    <property type="entry name" value="Ig-like_dom_sf"/>
</dbReference>
<dbReference type="OrthoDB" id="10031887at2759"/>
<keyword evidence="24" id="KW-1185">Reference proteome</keyword>
<evidence type="ECO:0000256" key="4">
    <source>
        <dbReference type="ARBA" id="ARBA00016608"/>
    </source>
</evidence>
<evidence type="ECO:0000256" key="19">
    <source>
        <dbReference type="SAM" id="Coils"/>
    </source>
</evidence>
<feature type="domain" description="Ig-like" evidence="21">
    <location>
        <begin position="668"/>
        <end position="765"/>
    </location>
</feature>
<dbReference type="GO" id="GO:0090559">
    <property type="term" value="P:regulation of membrane permeability"/>
    <property type="evidence" value="ECO:0007669"/>
    <property type="project" value="TreeGrafter"/>
</dbReference>
<keyword evidence="8 20" id="KW-0812">Transmembrane</keyword>